<proteinExistence type="predicted"/>
<accession>R7ZXE2</accession>
<dbReference type="AlphaFoldDB" id="R7ZXE2"/>
<dbReference type="Proteomes" id="UP000013909">
    <property type="component" value="Unassembled WGS sequence"/>
</dbReference>
<protein>
    <submittedName>
        <fullName evidence="1">Uncharacterized protein</fullName>
    </submittedName>
</protein>
<reference evidence="1 2" key="1">
    <citation type="submission" date="2013-02" db="EMBL/GenBank/DDBJ databases">
        <title>A novel strain isolated from Lonar lake, Maharashtra, India.</title>
        <authorList>
            <person name="Singh A."/>
        </authorList>
    </citation>
    <scope>NUCLEOTIDE SEQUENCE [LARGE SCALE GENOMIC DNA]</scope>
    <source>
        <strain evidence="1 2">AK24</strain>
    </source>
</reference>
<gene>
    <name evidence="1" type="ORF">ADIS_0732</name>
</gene>
<evidence type="ECO:0000313" key="2">
    <source>
        <dbReference type="Proteomes" id="UP000013909"/>
    </source>
</evidence>
<organism evidence="1 2">
    <name type="scientific">Lunatimonas lonarensis</name>
    <dbReference type="NCBI Taxonomy" id="1232681"/>
    <lineage>
        <taxon>Bacteria</taxon>
        <taxon>Pseudomonadati</taxon>
        <taxon>Bacteroidota</taxon>
        <taxon>Cytophagia</taxon>
        <taxon>Cytophagales</taxon>
        <taxon>Cyclobacteriaceae</taxon>
    </lineage>
</organism>
<comment type="caution">
    <text evidence="1">The sequence shown here is derived from an EMBL/GenBank/DDBJ whole genome shotgun (WGS) entry which is preliminary data.</text>
</comment>
<dbReference type="EMBL" id="AQHR01000022">
    <property type="protein sequence ID" value="EON78835.1"/>
    <property type="molecule type" value="Genomic_DNA"/>
</dbReference>
<name>R7ZXE2_9BACT</name>
<keyword evidence="2" id="KW-1185">Reference proteome</keyword>
<sequence>MWINVDKKACFFQCRFGGHGGYFFRKLVFDSIEFFGLICYRPLLFIPRLMVKIS</sequence>
<evidence type="ECO:0000313" key="1">
    <source>
        <dbReference type="EMBL" id="EON78835.1"/>
    </source>
</evidence>